<dbReference type="InterPro" id="IPR036390">
    <property type="entry name" value="WH_DNA-bd_sf"/>
</dbReference>
<dbReference type="Proteomes" id="UP000289805">
    <property type="component" value="Unassembled WGS sequence"/>
</dbReference>
<dbReference type="NCBIfam" id="TIGR00738">
    <property type="entry name" value="rrf2_super"/>
    <property type="match status" value="1"/>
</dbReference>
<dbReference type="PROSITE" id="PS51197">
    <property type="entry name" value="HTH_RRF2_2"/>
    <property type="match status" value="1"/>
</dbReference>
<gene>
    <name evidence="3" type="ORF">EQW73_10035</name>
    <name evidence="4" type="ORF">EQW78_11495</name>
</gene>
<protein>
    <submittedName>
        <fullName evidence="4">Rrf2 family transcriptional regulator</fullName>
    </submittedName>
</protein>
<comment type="caution">
    <text evidence="4">The sequence shown here is derived from an EMBL/GenBank/DDBJ whole genome shotgun (WGS) entry which is preliminary data.</text>
</comment>
<dbReference type="Pfam" id="PF02082">
    <property type="entry name" value="Rrf2"/>
    <property type="match status" value="1"/>
</dbReference>
<proteinExistence type="predicted"/>
<dbReference type="GO" id="GO:0003677">
    <property type="term" value="F:DNA binding"/>
    <property type="evidence" value="ECO:0007669"/>
    <property type="project" value="UniProtKB-KW"/>
</dbReference>
<evidence type="ECO:0000313" key="5">
    <source>
        <dbReference type="Proteomes" id="UP000289805"/>
    </source>
</evidence>
<dbReference type="EMBL" id="SDJQ01000014">
    <property type="protein sequence ID" value="RXR33393.1"/>
    <property type="molecule type" value="Genomic_DNA"/>
</dbReference>
<dbReference type="InterPro" id="IPR036388">
    <property type="entry name" value="WH-like_DNA-bd_sf"/>
</dbReference>
<dbReference type="InterPro" id="IPR000944">
    <property type="entry name" value="Tscrpt_reg_Rrf2"/>
</dbReference>
<accession>A0A4Q1KT70</accession>
<dbReference type="RefSeq" id="WP_051702907.1">
    <property type="nucleotide sequence ID" value="NZ_JOFV01000006.1"/>
</dbReference>
<comment type="cofactor">
    <cofactor evidence="2">
        <name>[2Fe-2S] cluster</name>
        <dbReference type="ChEBI" id="CHEBI:190135"/>
    </cofactor>
</comment>
<name>A0A4Q1KT70_9CELL</name>
<evidence type="ECO:0000256" key="1">
    <source>
        <dbReference type="ARBA" id="ARBA00023125"/>
    </source>
</evidence>
<dbReference type="OrthoDB" id="9808360at2"/>
<dbReference type="STRING" id="1713.GCA_000718325_01695"/>
<evidence type="ECO:0000313" key="6">
    <source>
        <dbReference type="Proteomes" id="UP000290517"/>
    </source>
</evidence>
<keyword evidence="1" id="KW-0238">DNA-binding</keyword>
<dbReference type="AlphaFoldDB" id="A0A4Q1KT70"/>
<sequence>MQLTQFTDLGLRIVMRLSVVAPDEPASTRQVAEQMAVSYTHATKVVTRLAELGVVHARRGRTGGLTLTDAGRTVTVGWLVRRLEGDGEVVTCEGPAPCPLRTACRLRHLLRDAQEAFYRSLDDHTVASLAEPPTGPVLLTLTRPAQDPPALAGPHYIQDGSS</sequence>
<dbReference type="GO" id="GO:0003700">
    <property type="term" value="F:DNA-binding transcription factor activity"/>
    <property type="evidence" value="ECO:0007669"/>
    <property type="project" value="TreeGrafter"/>
</dbReference>
<dbReference type="Proteomes" id="UP000290517">
    <property type="component" value="Unassembled WGS sequence"/>
</dbReference>
<evidence type="ECO:0000313" key="4">
    <source>
        <dbReference type="EMBL" id="RXR33393.1"/>
    </source>
</evidence>
<evidence type="ECO:0000256" key="2">
    <source>
        <dbReference type="ARBA" id="ARBA00034078"/>
    </source>
</evidence>
<keyword evidence="6" id="KW-1185">Reference proteome</keyword>
<reference evidence="5 6" key="1">
    <citation type="submission" date="2019-01" db="EMBL/GenBank/DDBJ databases">
        <title>Oerskovia turbata Genome sequencing and assembly.</title>
        <authorList>
            <person name="Dou T."/>
        </authorList>
    </citation>
    <scope>NUCLEOTIDE SEQUENCE [LARGE SCALE GENOMIC DNA]</scope>
    <source>
        <strain evidence="4 5">JCM12123</strain>
        <strain evidence="3 6">JCM3160</strain>
    </source>
</reference>
<dbReference type="EMBL" id="SDJR01000005">
    <property type="protein sequence ID" value="RXR25827.1"/>
    <property type="molecule type" value="Genomic_DNA"/>
</dbReference>
<dbReference type="GO" id="GO:0005829">
    <property type="term" value="C:cytosol"/>
    <property type="evidence" value="ECO:0007669"/>
    <property type="project" value="TreeGrafter"/>
</dbReference>
<organism evidence="4 5">
    <name type="scientific">Oerskovia turbata</name>
    <dbReference type="NCBI Taxonomy" id="1713"/>
    <lineage>
        <taxon>Bacteria</taxon>
        <taxon>Bacillati</taxon>
        <taxon>Actinomycetota</taxon>
        <taxon>Actinomycetes</taxon>
        <taxon>Micrococcales</taxon>
        <taxon>Cellulomonadaceae</taxon>
        <taxon>Oerskovia</taxon>
    </lineage>
</organism>
<dbReference type="Gene3D" id="1.10.10.10">
    <property type="entry name" value="Winged helix-like DNA-binding domain superfamily/Winged helix DNA-binding domain"/>
    <property type="match status" value="1"/>
</dbReference>
<dbReference type="PANTHER" id="PTHR33221:SF4">
    <property type="entry name" value="HTH-TYPE TRANSCRIPTIONAL REPRESSOR NSRR"/>
    <property type="match status" value="1"/>
</dbReference>
<dbReference type="SUPFAM" id="SSF46785">
    <property type="entry name" value="Winged helix' DNA-binding domain"/>
    <property type="match status" value="1"/>
</dbReference>
<evidence type="ECO:0000313" key="3">
    <source>
        <dbReference type="EMBL" id="RXR25827.1"/>
    </source>
</evidence>
<dbReference type="PANTHER" id="PTHR33221">
    <property type="entry name" value="WINGED HELIX-TURN-HELIX TRANSCRIPTIONAL REGULATOR, RRF2 FAMILY"/>
    <property type="match status" value="1"/>
</dbReference>